<name>A0ABW4BCL0_9LACO</name>
<protein>
    <submittedName>
        <fullName evidence="2">Uncharacterized protein</fullName>
    </submittedName>
</protein>
<evidence type="ECO:0000313" key="2">
    <source>
        <dbReference type="EMBL" id="MFD1398064.1"/>
    </source>
</evidence>
<evidence type="ECO:0000313" key="3">
    <source>
        <dbReference type="Proteomes" id="UP001597199"/>
    </source>
</evidence>
<accession>A0ABW4BCL0</accession>
<reference evidence="3" key="1">
    <citation type="journal article" date="2019" name="Int. J. Syst. Evol. Microbiol.">
        <title>The Global Catalogue of Microorganisms (GCM) 10K type strain sequencing project: providing services to taxonomists for standard genome sequencing and annotation.</title>
        <authorList>
            <consortium name="The Broad Institute Genomics Platform"/>
            <consortium name="The Broad Institute Genome Sequencing Center for Infectious Disease"/>
            <person name="Wu L."/>
            <person name="Ma J."/>
        </authorList>
    </citation>
    <scope>NUCLEOTIDE SEQUENCE [LARGE SCALE GENOMIC DNA]</scope>
    <source>
        <strain evidence="3">CCM 9110</strain>
    </source>
</reference>
<keyword evidence="1" id="KW-1133">Transmembrane helix</keyword>
<dbReference type="EMBL" id="JBHTOA010000015">
    <property type="protein sequence ID" value="MFD1398064.1"/>
    <property type="molecule type" value="Genomic_DNA"/>
</dbReference>
<evidence type="ECO:0000256" key="1">
    <source>
        <dbReference type="SAM" id="Phobius"/>
    </source>
</evidence>
<feature type="transmembrane region" description="Helical" evidence="1">
    <location>
        <begin position="12"/>
        <end position="34"/>
    </location>
</feature>
<proteinExistence type="predicted"/>
<keyword evidence="3" id="KW-1185">Reference proteome</keyword>
<gene>
    <name evidence="2" type="ORF">ACFQ41_01930</name>
</gene>
<sequence length="76" mass="8610">MITTVDKVFLVLYALTAAVMFYLAGVQFGAAWFGRYSDTADIWISLLWLVPAFMALAQLGREVWRLLGLRAKQPEQ</sequence>
<keyword evidence="1" id="KW-0472">Membrane</keyword>
<dbReference type="RefSeq" id="WP_204118614.1">
    <property type="nucleotide sequence ID" value="NZ_BOLV01000006.1"/>
</dbReference>
<keyword evidence="1" id="KW-0812">Transmembrane</keyword>
<dbReference type="Proteomes" id="UP001597199">
    <property type="component" value="Unassembled WGS sequence"/>
</dbReference>
<comment type="caution">
    <text evidence="2">The sequence shown here is derived from an EMBL/GenBank/DDBJ whole genome shotgun (WGS) entry which is preliminary data.</text>
</comment>
<organism evidence="2 3">
    <name type="scientific">Lacticaseibacillus suilingensis</name>
    <dbReference type="NCBI Taxonomy" id="2799577"/>
    <lineage>
        <taxon>Bacteria</taxon>
        <taxon>Bacillati</taxon>
        <taxon>Bacillota</taxon>
        <taxon>Bacilli</taxon>
        <taxon>Lactobacillales</taxon>
        <taxon>Lactobacillaceae</taxon>
        <taxon>Lacticaseibacillus</taxon>
    </lineage>
</organism>
<feature type="transmembrane region" description="Helical" evidence="1">
    <location>
        <begin position="40"/>
        <end position="60"/>
    </location>
</feature>